<dbReference type="RefSeq" id="WP_183618664.1">
    <property type="nucleotide sequence ID" value="NZ_CAJHAH010000002.1"/>
</dbReference>
<gene>
    <name evidence="2" type="ORF">FHS24_000681</name>
</gene>
<evidence type="ECO:0000313" key="3">
    <source>
        <dbReference type="Proteomes" id="UP000588111"/>
    </source>
</evidence>
<dbReference type="Proteomes" id="UP000588111">
    <property type="component" value="Unassembled WGS sequence"/>
</dbReference>
<proteinExistence type="predicted"/>
<dbReference type="AlphaFoldDB" id="A0A839TB72"/>
<feature type="region of interest" description="Disordered" evidence="1">
    <location>
        <begin position="36"/>
        <end position="58"/>
    </location>
</feature>
<accession>A0A839TB72</accession>
<name>A0A839TB72_9GAMM</name>
<reference evidence="2 3" key="1">
    <citation type="submission" date="2020-08" db="EMBL/GenBank/DDBJ databases">
        <title>Genomic Encyclopedia of Type Strains, Phase III (KMG-III): the genomes of soil and plant-associated and newly described type strains.</title>
        <authorList>
            <person name="Whitman W."/>
        </authorList>
    </citation>
    <scope>NUCLEOTIDE SEQUENCE [LARGE SCALE GENOMIC DNA]</scope>
    <source>
        <strain evidence="2 3">CECT 5885</strain>
    </source>
</reference>
<evidence type="ECO:0008006" key="4">
    <source>
        <dbReference type="Google" id="ProtNLM"/>
    </source>
</evidence>
<feature type="compositionally biased region" description="Pro residues" evidence="1">
    <location>
        <begin position="38"/>
        <end position="48"/>
    </location>
</feature>
<organism evidence="2 3">
    <name type="scientific">Psychrobacter luti</name>
    <dbReference type="NCBI Taxonomy" id="198481"/>
    <lineage>
        <taxon>Bacteria</taxon>
        <taxon>Pseudomonadati</taxon>
        <taxon>Pseudomonadota</taxon>
        <taxon>Gammaproteobacteria</taxon>
        <taxon>Moraxellales</taxon>
        <taxon>Moraxellaceae</taxon>
        <taxon>Psychrobacter</taxon>
    </lineage>
</organism>
<dbReference type="PROSITE" id="PS51257">
    <property type="entry name" value="PROKAR_LIPOPROTEIN"/>
    <property type="match status" value="1"/>
</dbReference>
<sequence>MSALSKPWLSLLKPSTLALSVAITFTLGLAGCNNISPNPMPDSTPIQPPASNTSQPPKGLVAQCPTFDPAKTMCTAQYDPVCVKTQVGSVISYRTAGNACSACSTPQAISYVKGECL</sequence>
<evidence type="ECO:0000256" key="1">
    <source>
        <dbReference type="SAM" id="MobiDB-lite"/>
    </source>
</evidence>
<evidence type="ECO:0000313" key="2">
    <source>
        <dbReference type="EMBL" id="MBB3106190.1"/>
    </source>
</evidence>
<comment type="caution">
    <text evidence="2">The sequence shown here is derived from an EMBL/GenBank/DDBJ whole genome shotgun (WGS) entry which is preliminary data.</text>
</comment>
<protein>
    <recommendedName>
        <fullName evidence="4">Kazal-like domain-containing protein</fullName>
    </recommendedName>
</protein>
<keyword evidence="3" id="KW-1185">Reference proteome</keyword>
<dbReference type="EMBL" id="JACHXL010000001">
    <property type="protein sequence ID" value="MBB3106190.1"/>
    <property type="molecule type" value="Genomic_DNA"/>
</dbReference>